<name>G4TNW5_SERID</name>
<feature type="domain" description="IPT/TIG" evidence="5">
    <location>
        <begin position="545"/>
        <end position="639"/>
    </location>
</feature>
<dbReference type="SUPFAM" id="SSF48403">
    <property type="entry name" value="Ankyrin repeat"/>
    <property type="match status" value="1"/>
</dbReference>
<dbReference type="GO" id="GO:0003712">
    <property type="term" value="F:transcription coregulator activity"/>
    <property type="evidence" value="ECO:0007669"/>
    <property type="project" value="TreeGrafter"/>
</dbReference>
<evidence type="ECO:0000313" key="6">
    <source>
        <dbReference type="EMBL" id="CCA73008.1"/>
    </source>
</evidence>
<accession>G4TNW5</accession>
<keyword evidence="7" id="KW-1185">Reference proteome</keyword>
<organism evidence="6 7">
    <name type="scientific">Serendipita indica (strain DSM 11827)</name>
    <name type="common">Root endophyte fungus</name>
    <name type="synonym">Piriformospora indica</name>
    <dbReference type="NCBI Taxonomy" id="1109443"/>
    <lineage>
        <taxon>Eukaryota</taxon>
        <taxon>Fungi</taxon>
        <taxon>Dikarya</taxon>
        <taxon>Basidiomycota</taxon>
        <taxon>Agaricomycotina</taxon>
        <taxon>Agaricomycetes</taxon>
        <taxon>Sebacinales</taxon>
        <taxon>Serendipitaceae</taxon>
        <taxon>Serendipita</taxon>
    </lineage>
</organism>
<dbReference type="SMART" id="SM00248">
    <property type="entry name" value="ANK"/>
    <property type="match status" value="3"/>
</dbReference>
<dbReference type="GO" id="GO:0005634">
    <property type="term" value="C:nucleus"/>
    <property type="evidence" value="ECO:0007669"/>
    <property type="project" value="TreeGrafter"/>
</dbReference>
<reference evidence="6 7" key="1">
    <citation type="journal article" date="2011" name="PLoS Pathog.">
        <title>Endophytic Life Strategies Decoded by Genome and Transcriptome Analyses of the Mutualistic Root Symbiont Piriformospora indica.</title>
        <authorList>
            <person name="Zuccaro A."/>
            <person name="Lahrmann U."/>
            <person name="Guldener U."/>
            <person name="Langen G."/>
            <person name="Pfiffi S."/>
            <person name="Biedenkopf D."/>
            <person name="Wong P."/>
            <person name="Samans B."/>
            <person name="Grimm C."/>
            <person name="Basiewicz M."/>
            <person name="Murat C."/>
            <person name="Martin F."/>
            <person name="Kogel K.H."/>
        </authorList>
    </citation>
    <scope>NUCLEOTIDE SEQUENCE [LARGE SCALE GENOMIC DNA]</scope>
    <source>
        <strain evidence="6 7">DSM 11827</strain>
    </source>
</reference>
<keyword evidence="4" id="KW-0472">Membrane</keyword>
<dbReference type="CDD" id="cd00102">
    <property type="entry name" value="IPT"/>
    <property type="match status" value="1"/>
</dbReference>
<evidence type="ECO:0000256" key="3">
    <source>
        <dbReference type="SAM" id="MobiDB-lite"/>
    </source>
</evidence>
<feature type="compositionally biased region" description="Polar residues" evidence="3">
    <location>
        <begin position="467"/>
        <end position="477"/>
    </location>
</feature>
<protein>
    <recommendedName>
        <fullName evidence="5">IPT/TIG domain-containing protein</fullName>
    </recommendedName>
</protein>
<gene>
    <name evidence="6" type="ORF">PIIN_06963</name>
</gene>
<dbReference type="PANTHER" id="PTHR23335:SF1">
    <property type="entry name" value="CALMODULIN-BINDING TRANSCRIPTION ACTIVATOR, ISOFORM F"/>
    <property type="match status" value="1"/>
</dbReference>
<feature type="compositionally biased region" description="Polar residues" evidence="3">
    <location>
        <begin position="402"/>
        <end position="438"/>
    </location>
</feature>
<comment type="caution">
    <text evidence="6">The sequence shown here is derived from an EMBL/GenBank/DDBJ whole genome shotgun (WGS) entry which is preliminary data.</text>
</comment>
<dbReference type="InterPro" id="IPR014756">
    <property type="entry name" value="Ig_E-set"/>
</dbReference>
<dbReference type="Proteomes" id="UP000007148">
    <property type="component" value="Unassembled WGS sequence"/>
</dbReference>
<dbReference type="STRING" id="1109443.G4TNW5"/>
<keyword evidence="4" id="KW-1133">Transmembrane helix</keyword>
<dbReference type="AlphaFoldDB" id="G4TNW5"/>
<keyword evidence="4" id="KW-0812">Transmembrane</keyword>
<feature type="compositionally biased region" description="Low complexity" evidence="3">
    <location>
        <begin position="228"/>
        <end position="242"/>
    </location>
</feature>
<evidence type="ECO:0000256" key="4">
    <source>
        <dbReference type="SAM" id="Phobius"/>
    </source>
</evidence>
<dbReference type="PROSITE" id="PS50088">
    <property type="entry name" value="ANK_REPEAT"/>
    <property type="match status" value="2"/>
</dbReference>
<dbReference type="GO" id="GO:0006357">
    <property type="term" value="P:regulation of transcription by RNA polymerase II"/>
    <property type="evidence" value="ECO:0007669"/>
    <property type="project" value="TreeGrafter"/>
</dbReference>
<dbReference type="InterPro" id="IPR057962">
    <property type="entry name" value="SPT23_MGA2_DBD"/>
</dbReference>
<dbReference type="PANTHER" id="PTHR23335">
    <property type="entry name" value="CALMODULIN-BINDING TRANSCRIPTION ACTIVATOR CAMTA"/>
    <property type="match status" value="1"/>
</dbReference>
<dbReference type="Gene3D" id="2.60.40.10">
    <property type="entry name" value="Immunoglobulins"/>
    <property type="match status" value="1"/>
</dbReference>
<dbReference type="EMBL" id="CAFZ01000196">
    <property type="protein sequence ID" value="CCA73008.1"/>
    <property type="molecule type" value="Genomic_DNA"/>
</dbReference>
<proteinExistence type="predicted"/>
<evidence type="ECO:0000313" key="7">
    <source>
        <dbReference type="Proteomes" id="UP000007148"/>
    </source>
</evidence>
<keyword evidence="1 2" id="KW-0040">ANK repeat</keyword>
<evidence type="ECO:0000259" key="5">
    <source>
        <dbReference type="SMART" id="SM00429"/>
    </source>
</evidence>
<feature type="compositionally biased region" description="Low complexity" evidence="3">
    <location>
        <begin position="453"/>
        <end position="466"/>
    </location>
</feature>
<evidence type="ECO:0000256" key="1">
    <source>
        <dbReference type="ARBA" id="ARBA00023043"/>
    </source>
</evidence>
<dbReference type="SUPFAM" id="SSF81296">
    <property type="entry name" value="E set domains"/>
    <property type="match status" value="1"/>
</dbReference>
<dbReference type="PROSITE" id="PS50297">
    <property type="entry name" value="ANK_REP_REGION"/>
    <property type="match status" value="2"/>
</dbReference>
<dbReference type="Pfam" id="PF12796">
    <property type="entry name" value="Ank_2"/>
    <property type="match status" value="1"/>
</dbReference>
<sequence>MRITFADPQPAIPPSDDHLDESMASSTVTIRPDNAVTFPSITGGFPTVHIQNYAHPVSAMSICSLDELYFPIEWEQRPPPPPPQPTLVVQPGSSSASRWLLQVHDVPRKSRTETQVKLRVQLVDVSASASPYPDGSTGEPVTQYSHILVPNTPSVKTKTRGVGDPDPSALLTLHAYIVCATVPEYQNKPVPCCESCQKRERNRNSKKKTGAGTASLKGRSAASSKNVTPATSTNATPATSDAEMYSAPSGSHAHAYPFQREGFEEAGEGYVSPIDFTCNRLVDFSSGTASLSFRIVCYCRHYKEKNGFCVQLQLRDSANRVVGKVKTTPIMIMDDHKSVSKLTPAHTADEEEVDTGAAKRRTKRIVARYSESEARIKEEDGDDFEEGGVGAIRNKHRLSRHSVLSQSAGSLTKLTSSKPVSASVNGPTISNAPSTSRSGPGHAHRHSQSYTHSESPLPTTAPSSPSVGFSPQPSHATGDTGAKSEAELNAFAPLQPFGSSIPLSANDNLLLNNPLMQAMPSVNMALSGMTLSSPATAMAPQPNPFPHITRVMPASGPVQGGIEITLLGANFSPEALTTACIAFGENIVPFGPTVQIFSNSALICSLPPRSVAGPVEVKLVGVREMAPGVASPAPIFTYTDEGDKDLMIHALQILGWQNSGQWQDPRSVAMGILGGGGSGGGMSGLMQSDADMGFGGGGFTFAAANRNGVNVRGPHQATQPGGRRNVEALVLNVLRSARNPETDTINHLSAPHPATGQTILHRACALGYQTLVSALIGWGADVDLTDKNGFTPVHFACFYGHLKCIDILVRQGRAHLEGRDHQGRTPLDVCGTEGAIEVIRDLEEEVETRRRRSTAPSEIESGGEGDDEGLSWSEADDDEEEEEPPKPASRRISRVNSVASIVSNRRLAKPTTPFAPEPFTAIHPSVSAHSSAPVAAPTRQPWWSMPLPGRGGATATPVPEKFLKSSAEASQTEQEQMFRWFREMRESWTIWRQQQQQQLDLEPPPSYTPSDPVSKLHLIAHEKVATGAAGTPAVPTELEEPPSPLSLDSQFEHVPTRTISRSTSNIRLRQQQIVYRRRADREVLGEQPQMHAADVGPRRAAKKRDTMLIYFWIPVLLAVFVWMTYKSVGLVYRSFTSHPLMQNSAAFIQETV</sequence>
<dbReference type="InParanoid" id="G4TNW5"/>
<evidence type="ECO:0000256" key="2">
    <source>
        <dbReference type="PROSITE-ProRule" id="PRU00023"/>
    </source>
</evidence>
<dbReference type="SMART" id="SM00429">
    <property type="entry name" value="IPT"/>
    <property type="match status" value="1"/>
</dbReference>
<dbReference type="eggNOG" id="KOG3836">
    <property type="taxonomic scope" value="Eukaryota"/>
</dbReference>
<feature type="region of interest" description="Disordered" evidence="3">
    <location>
        <begin position="1"/>
        <end position="24"/>
    </location>
</feature>
<feature type="region of interest" description="Disordered" evidence="3">
    <location>
        <begin position="196"/>
        <end position="251"/>
    </location>
</feature>
<dbReference type="GO" id="GO:0003690">
    <property type="term" value="F:double-stranded DNA binding"/>
    <property type="evidence" value="ECO:0007669"/>
    <property type="project" value="TreeGrafter"/>
</dbReference>
<feature type="region of interest" description="Disordered" evidence="3">
    <location>
        <begin position="845"/>
        <end position="893"/>
    </location>
</feature>
<dbReference type="InterPro" id="IPR002110">
    <property type="entry name" value="Ankyrin_rpt"/>
</dbReference>
<feature type="repeat" description="ANK" evidence="2">
    <location>
        <begin position="755"/>
        <end position="787"/>
    </location>
</feature>
<dbReference type="OrthoDB" id="71307at2759"/>
<feature type="transmembrane region" description="Helical" evidence="4">
    <location>
        <begin position="1107"/>
        <end position="1125"/>
    </location>
</feature>
<feature type="compositionally biased region" description="Low complexity" evidence="3">
    <location>
        <begin position="1027"/>
        <end position="1036"/>
    </location>
</feature>
<dbReference type="InterPro" id="IPR036770">
    <property type="entry name" value="Ankyrin_rpt-contain_sf"/>
</dbReference>
<dbReference type="Pfam" id="PF25603">
    <property type="entry name" value="SPT23_MGA2_DBD"/>
    <property type="match status" value="1"/>
</dbReference>
<feature type="region of interest" description="Disordered" evidence="3">
    <location>
        <begin position="1027"/>
        <end position="1054"/>
    </location>
</feature>
<dbReference type="InterPro" id="IPR013783">
    <property type="entry name" value="Ig-like_fold"/>
</dbReference>
<feature type="repeat" description="ANK" evidence="2">
    <location>
        <begin position="788"/>
        <end position="812"/>
    </location>
</feature>
<dbReference type="Pfam" id="PF01833">
    <property type="entry name" value="TIG"/>
    <property type="match status" value="1"/>
</dbReference>
<dbReference type="HOGENOM" id="CLU_003912_0_0_1"/>
<feature type="compositionally biased region" description="Acidic residues" evidence="3">
    <location>
        <begin position="861"/>
        <end position="883"/>
    </location>
</feature>
<feature type="region of interest" description="Disordered" evidence="3">
    <location>
        <begin position="400"/>
        <end position="483"/>
    </location>
</feature>
<dbReference type="InterPro" id="IPR002909">
    <property type="entry name" value="IPT_dom"/>
</dbReference>
<dbReference type="OMA" id="KRAKPYD"/>
<dbReference type="Gene3D" id="1.25.40.20">
    <property type="entry name" value="Ankyrin repeat-containing domain"/>
    <property type="match status" value="1"/>
</dbReference>